<sequence length="17" mass="1916">MSELIGVGMNRPIVDER</sequence>
<name>A0A1R1XMX2_9FUNG</name>
<evidence type="ECO:0000313" key="2">
    <source>
        <dbReference type="Proteomes" id="UP000187429"/>
    </source>
</evidence>
<comment type="caution">
    <text evidence="1">The sequence shown here is derived from an EMBL/GenBank/DDBJ whole genome shotgun (WGS) entry which is preliminary data.</text>
</comment>
<reference evidence="2" key="1">
    <citation type="submission" date="2017-01" db="EMBL/GenBank/DDBJ databases">
        <authorList>
            <person name="Wang Y."/>
            <person name="White M."/>
            <person name="Kvist S."/>
            <person name="Moncalvo J.-M."/>
        </authorList>
    </citation>
    <scope>NUCLEOTIDE SEQUENCE [LARGE SCALE GENOMIC DNA]</scope>
    <source>
        <strain evidence="2">ID-206-W2</strain>
    </source>
</reference>
<dbReference type="AlphaFoldDB" id="A0A1R1XMX2"/>
<accession>A0A1R1XMX2</accession>
<dbReference type="EMBL" id="LSSM01004055">
    <property type="protein sequence ID" value="OMJ15968.1"/>
    <property type="molecule type" value="Genomic_DNA"/>
</dbReference>
<feature type="non-terminal residue" evidence="1">
    <location>
        <position position="17"/>
    </location>
</feature>
<proteinExistence type="predicted"/>
<gene>
    <name evidence="1" type="ORF">AYI69_g8015</name>
</gene>
<dbReference type="Proteomes" id="UP000187429">
    <property type="component" value="Unassembled WGS sequence"/>
</dbReference>
<organism evidence="1 2">
    <name type="scientific">Smittium culicis</name>
    <dbReference type="NCBI Taxonomy" id="133412"/>
    <lineage>
        <taxon>Eukaryota</taxon>
        <taxon>Fungi</taxon>
        <taxon>Fungi incertae sedis</taxon>
        <taxon>Zoopagomycota</taxon>
        <taxon>Kickxellomycotina</taxon>
        <taxon>Harpellomycetes</taxon>
        <taxon>Harpellales</taxon>
        <taxon>Legeriomycetaceae</taxon>
        <taxon>Smittium</taxon>
    </lineage>
</organism>
<protein>
    <submittedName>
        <fullName evidence="1">Uncharacterized protein</fullName>
    </submittedName>
</protein>
<keyword evidence="2" id="KW-1185">Reference proteome</keyword>
<evidence type="ECO:0000313" key="1">
    <source>
        <dbReference type="EMBL" id="OMJ15968.1"/>
    </source>
</evidence>